<dbReference type="InterPro" id="IPR012944">
    <property type="entry name" value="SusD_RagB_dom"/>
</dbReference>
<keyword evidence="4" id="KW-0472">Membrane</keyword>
<dbReference type="Proteomes" id="UP000321080">
    <property type="component" value="Unassembled WGS sequence"/>
</dbReference>
<keyword evidence="3" id="KW-0732">Signal</keyword>
<evidence type="ECO:0000256" key="1">
    <source>
        <dbReference type="ARBA" id="ARBA00004442"/>
    </source>
</evidence>
<dbReference type="PROSITE" id="PS51257">
    <property type="entry name" value="PROKAR_LIPOPROTEIN"/>
    <property type="match status" value="1"/>
</dbReference>
<proteinExistence type="inferred from homology"/>
<dbReference type="Pfam" id="PF14322">
    <property type="entry name" value="SusD-like_3"/>
    <property type="match status" value="1"/>
</dbReference>
<dbReference type="InterPro" id="IPR011990">
    <property type="entry name" value="TPR-like_helical_dom_sf"/>
</dbReference>
<comment type="caution">
    <text evidence="8">The sequence shown here is derived from an EMBL/GenBank/DDBJ whole genome shotgun (WGS) entry which is preliminary data.</text>
</comment>
<evidence type="ECO:0000256" key="3">
    <source>
        <dbReference type="ARBA" id="ARBA00022729"/>
    </source>
</evidence>
<evidence type="ECO:0000259" key="6">
    <source>
        <dbReference type="Pfam" id="PF07980"/>
    </source>
</evidence>
<dbReference type="OrthoDB" id="5694214at2"/>
<dbReference type="Gene3D" id="1.25.40.390">
    <property type="match status" value="1"/>
</dbReference>
<dbReference type="GO" id="GO:0009279">
    <property type="term" value="C:cell outer membrane"/>
    <property type="evidence" value="ECO:0007669"/>
    <property type="project" value="UniProtKB-SubCell"/>
</dbReference>
<accession>A0A5C7GMK0</accession>
<evidence type="ECO:0000256" key="5">
    <source>
        <dbReference type="ARBA" id="ARBA00023237"/>
    </source>
</evidence>
<comment type="subcellular location">
    <subcellularLocation>
        <location evidence="1">Cell outer membrane</location>
    </subcellularLocation>
</comment>
<dbReference type="AlphaFoldDB" id="A0A5C7GMK0"/>
<evidence type="ECO:0000313" key="9">
    <source>
        <dbReference type="Proteomes" id="UP000321080"/>
    </source>
</evidence>
<evidence type="ECO:0000256" key="2">
    <source>
        <dbReference type="ARBA" id="ARBA00006275"/>
    </source>
</evidence>
<reference evidence="8 9" key="1">
    <citation type="submission" date="2019-08" db="EMBL/GenBank/DDBJ databases">
        <title>Seonamhaeicola sediminis sp. nov., isolated from marine sediment.</title>
        <authorList>
            <person name="Cao W.R."/>
        </authorList>
    </citation>
    <scope>NUCLEOTIDE SEQUENCE [LARGE SCALE GENOMIC DNA]</scope>
    <source>
        <strain evidence="8 9">1505</strain>
    </source>
</reference>
<sequence>MKNLIKYILIMLVFTGMIACDTLDPIDENRLDFDFVSSDPASAEGLLLQGYSGLVNQYSFSEAATDDAVNNQMNNGYKRIALGELNAQYNPAARWNSFERVFWMNRFLEIIEAGEIQWSRDEDINEMFNLRMKGEALALRALHHFYVLQAHAGVGTSGTLLGIPYFTEFIEADGDFNTPRLSFEASVQAIMQDFDDALALLPTDYGLNQGDVDPLYASYDYSKYEVVNGGQYDLRITGRIVKALKARLALFAASPSFLNDQGYYNMAANYAGDVLNTIGGISGLASDGVEFYTSDDDKDSAEMLWRGSQGGNSSTYEERMFPPSVNGKGEINPTHNFVMAFPMQDGYPATAANGYDEQNPYANRDPRLDKYVVLNGSSFGGGNINTGEGGGIDRLDSIPQFSTTTGYYLKKLLRPDVRINSDGTTTGKRHFNVYFRYTELFLILAEAANEVGGPDQQVNGMSARDVIAAIRDRAGITQPDNYLASITTKEAMRDLIKNERRLELSFEGHRFWDLRRWGSSLNETAKGYFYDGSNYVELPSIESRNYQPFATYMPIPNAETLKFSALEQNNGW</sequence>
<organism evidence="8 9">
    <name type="scientific">Seonamhaeicola maritimus</name>
    <dbReference type="NCBI Taxonomy" id="2591822"/>
    <lineage>
        <taxon>Bacteria</taxon>
        <taxon>Pseudomonadati</taxon>
        <taxon>Bacteroidota</taxon>
        <taxon>Flavobacteriia</taxon>
        <taxon>Flavobacteriales</taxon>
        <taxon>Flavobacteriaceae</taxon>
    </lineage>
</organism>
<dbReference type="InterPro" id="IPR033985">
    <property type="entry name" value="SusD-like_N"/>
</dbReference>
<keyword evidence="5" id="KW-0998">Cell outer membrane</keyword>
<dbReference type="EMBL" id="VRKQ01000008">
    <property type="protein sequence ID" value="TXG39490.1"/>
    <property type="molecule type" value="Genomic_DNA"/>
</dbReference>
<comment type="similarity">
    <text evidence="2">Belongs to the SusD family.</text>
</comment>
<dbReference type="RefSeq" id="WP_147767060.1">
    <property type="nucleotide sequence ID" value="NZ_VRKQ01000008.1"/>
</dbReference>
<protein>
    <submittedName>
        <fullName evidence="8">RagB/SusD family nutrient uptake outer membrane protein</fullName>
    </submittedName>
</protein>
<keyword evidence="9" id="KW-1185">Reference proteome</keyword>
<dbReference type="SUPFAM" id="SSF48452">
    <property type="entry name" value="TPR-like"/>
    <property type="match status" value="1"/>
</dbReference>
<dbReference type="Pfam" id="PF07980">
    <property type="entry name" value="SusD_RagB"/>
    <property type="match status" value="1"/>
</dbReference>
<gene>
    <name evidence="8" type="ORF">FUA22_06365</name>
</gene>
<evidence type="ECO:0000313" key="8">
    <source>
        <dbReference type="EMBL" id="TXG39490.1"/>
    </source>
</evidence>
<name>A0A5C7GMK0_9FLAO</name>
<evidence type="ECO:0000259" key="7">
    <source>
        <dbReference type="Pfam" id="PF14322"/>
    </source>
</evidence>
<feature type="domain" description="RagB/SusD" evidence="6">
    <location>
        <begin position="297"/>
        <end position="572"/>
    </location>
</feature>
<feature type="domain" description="SusD-like N-terminal" evidence="7">
    <location>
        <begin position="60"/>
        <end position="205"/>
    </location>
</feature>
<evidence type="ECO:0000256" key="4">
    <source>
        <dbReference type="ARBA" id="ARBA00023136"/>
    </source>
</evidence>